<dbReference type="AlphaFoldDB" id="A0A5A7MT84"/>
<evidence type="ECO:0000313" key="5">
    <source>
        <dbReference type="EMBL" id="GEQ99147.1"/>
    </source>
</evidence>
<dbReference type="Proteomes" id="UP000322084">
    <property type="component" value="Unassembled WGS sequence"/>
</dbReference>
<dbReference type="PANTHER" id="PTHR45632:SF3">
    <property type="entry name" value="KELCH-LIKE PROTEIN 32"/>
    <property type="match status" value="1"/>
</dbReference>
<dbReference type="EMBL" id="BKCL01000013">
    <property type="protein sequence ID" value="GEQ99147.1"/>
    <property type="molecule type" value="Genomic_DNA"/>
</dbReference>
<dbReference type="PROSITE" id="PS51257">
    <property type="entry name" value="PROKAR_LIPOPROTEIN"/>
    <property type="match status" value="1"/>
</dbReference>
<evidence type="ECO:0000256" key="2">
    <source>
        <dbReference type="ARBA" id="ARBA00022737"/>
    </source>
</evidence>
<keyword evidence="4" id="KW-0732">Signal</keyword>
<gene>
    <name evidence="5" type="ORF">JCM17844_27840</name>
</gene>
<evidence type="ECO:0000256" key="3">
    <source>
        <dbReference type="SAM" id="MobiDB-lite"/>
    </source>
</evidence>
<reference evidence="5 6" key="1">
    <citation type="submission" date="2019-09" db="EMBL/GenBank/DDBJ databases">
        <title>NBRP : Genome information of microbial organism related human and environment.</title>
        <authorList>
            <person name="Hattori M."/>
            <person name="Oshima K."/>
            <person name="Inaba H."/>
            <person name="Suda W."/>
            <person name="Sakamoto M."/>
            <person name="Iino T."/>
            <person name="Kitahara M."/>
            <person name="Oshida Y."/>
            <person name="Iida T."/>
            <person name="Kudo T."/>
            <person name="Itoh T."/>
            <person name="Ohkuma M."/>
        </authorList>
    </citation>
    <scope>NUCLEOTIDE SEQUENCE [LARGE SCALE GENOMIC DNA]</scope>
    <source>
        <strain evidence="5 6">Hi-2</strain>
    </source>
</reference>
<evidence type="ECO:0008006" key="7">
    <source>
        <dbReference type="Google" id="ProtNLM"/>
    </source>
</evidence>
<feature type="region of interest" description="Disordered" evidence="3">
    <location>
        <begin position="24"/>
        <end position="44"/>
    </location>
</feature>
<dbReference type="RefSeq" id="WP_371864767.1">
    <property type="nucleotide sequence ID" value="NZ_BKCL01000013.1"/>
</dbReference>
<evidence type="ECO:0000313" key="6">
    <source>
        <dbReference type="Proteomes" id="UP000322084"/>
    </source>
</evidence>
<dbReference type="InterPro" id="IPR006652">
    <property type="entry name" value="Kelch_1"/>
</dbReference>
<feature type="chain" id="PRO_5023062843" description="Galactose oxidase" evidence="4">
    <location>
        <begin position="22"/>
        <end position="362"/>
    </location>
</feature>
<dbReference type="SUPFAM" id="SSF117281">
    <property type="entry name" value="Kelch motif"/>
    <property type="match status" value="1"/>
</dbReference>
<organism evidence="5 6">
    <name type="scientific">Iodidimonas gelatinilytica</name>
    <dbReference type="NCBI Taxonomy" id="1236966"/>
    <lineage>
        <taxon>Bacteria</taxon>
        <taxon>Pseudomonadati</taxon>
        <taxon>Pseudomonadota</taxon>
        <taxon>Alphaproteobacteria</taxon>
        <taxon>Iodidimonadales</taxon>
        <taxon>Iodidimonadaceae</taxon>
        <taxon>Iodidimonas</taxon>
    </lineage>
</organism>
<keyword evidence="2" id="KW-0677">Repeat</keyword>
<dbReference type="Pfam" id="PF01344">
    <property type="entry name" value="Kelch_1"/>
    <property type="match status" value="1"/>
</dbReference>
<proteinExistence type="predicted"/>
<feature type="compositionally biased region" description="Pro residues" evidence="3">
    <location>
        <begin position="29"/>
        <end position="39"/>
    </location>
</feature>
<evidence type="ECO:0000256" key="1">
    <source>
        <dbReference type="ARBA" id="ARBA00022441"/>
    </source>
</evidence>
<keyword evidence="1" id="KW-0880">Kelch repeat</keyword>
<accession>A0A5A7MT84</accession>
<protein>
    <recommendedName>
        <fullName evidence="7">Galactose oxidase</fullName>
    </recommendedName>
</protein>
<sequence length="362" mass="39137">MGAPRTGLRMTALGALMALSAACSQTPPQSMPPQSPYAPMPQAHSNNAAASLDHQGKPVLYSFMGLKAGKRFEDLSTAAFAYDVTADRWTRLAPVPVPEGRLASVAVALDGAIYLFGGYTVAADGYEISTPHTFRYEPETNTYHRLADIPKPVDDSIALAYKDRYIYLVSGWHMDGNVSTVQVFDTKEGVWFNATDFPGVPVFGHAGGLVADYMLVIDGVAVLGKDQGKRRFGLVEQAWLGRINPDDPSDIEWHQIASHGGGPLYRAAGTGSDERGLILFAGGSKTAYNYNGIGYDGTPAQPSARVFGYDPFNDLWMRFADKPVPSMDHRALLPANGAFWTIGGMTKDQQVSPLVDRIDAKE</sequence>
<feature type="signal peptide" evidence="4">
    <location>
        <begin position="1"/>
        <end position="21"/>
    </location>
</feature>
<name>A0A5A7MT84_9PROT</name>
<comment type="caution">
    <text evidence="5">The sequence shown here is derived from an EMBL/GenBank/DDBJ whole genome shotgun (WGS) entry which is preliminary data.</text>
</comment>
<dbReference type="PANTHER" id="PTHR45632">
    <property type="entry name" value="LD33804P"/>
    <property type="match status" value="1"/>
</dbReference>
<evidence type="ECO:0000256" key="4">
    <source>
        <dbReference type="SAM" id="SignalP"/>
    </source>
</evidence>
<dbReference type="Gene3D" id="2.120.10.80">
    <property type="entry name" value="Kelch-type beta propeller"/>
    <property type="match status" value="2"/>
</dbReference>
<dbReference type="InterPro" id="IPR015915">
    <property type="entry name" value="Kelch-typ_b-propeller"/>
</dbReference>